<evidence type="ECO:0000313" key="1">
    <source>
        <dbReference type="EMBL" id="MPN25395.1"/>
    </source>
</evidence>
<proteinExistence type="predicted"/>
<reference evidence="1" key="1">
    <citation type="submission" date="2019-08" db="EMBL/GenBank/DDBJ databases">
        <authorList>
            <person name="Kucharzyk K."/>
            <person name="Murdoch R.W."/>
            <person name="Higgins S."/>
            <person name="Loffler F."/>
        </authorList>
    </citation>
    <scope>NUCLEOTIDE SEQUENCE</scope>
</reference>
<gene>
    <name evidence="1" type="ORF">SDC9_172804</name>
</gene>
<protein>
    <submittedName>
        <fullName evidence="1">Uncharacterized protein</fullName>
    </submittedName>
</protein>
<name>A0A645GFC7_9ZZZZ</name>
<comment type="caution">
    <text evidence="1">The sequence shown here is derived from an EMBL/GenBank/DDBJ whole genome shotgun (WGS) entry which is preliminary data.</text>
</comment>
<accession>A0A645GFC7</accession>
<organism evidence="1">
    <name type="scientific">bioreactor metagenome</name>
    <dbReference type="NCBI Taxonomy" id="1076179"/>
    <lineage>
        <taxon>unclassified sequences</taxon>
        <taxon>metagenomes</taxon>
        <taxon>ecological metagenomes</taxon>
    </lineage>
</organism>
<dbReference type="AlphaFoldDB" id="A0A645GFC7"/>
<sequence>MMKPRLAKSAEPFTSTMGFGICADASGNSVGSGVAAAAGVDVAATDSLAAFLQEAKTKISTSATTMESTFFMARFLSGQAGRFRRERENIIL</sequence>
<dbReference type="EMBL" id="VSSQ01074561">
    <property type="protein sequence ID" value="MPN25395.1"/>
    <property type="molecule type" value="Genomic_DNA"/>
</dbReference>